<proteinExistence type="predicted"/>
<feature type="domain" description="DUF6879" evidence="1">
    <location>
        <begin position="12"/>
        <end position="179"/>
    </location>
</feature>
<protein>
    <recommendedName>
        <fullName evidence="1">DUF6879 domain-containing protein</fullName>
    </recommendedName>
</protein>
<dbReference type="InterPro" id="IPR049244">
    <property type="entry name" value="DUF6879"/>
</dbReference>
<sequence>MGQVFSSLDDIEFNQLFVDFKYTAFRLETLQHYDVSYESREFSRFLGGERSEEFEGIRGWIDGTVAKAVANGKKMHRVHVVEMPLSSYIRFEFASAYDHTTSAGEEVRILPVRAGEWPEQIPRCDYWLFDSVKLVLMNYEDSGRFLSAEVVDDPAQVIRANNLRDIAVASSTPYQEFVAKCDV</sequence>
<comment type="caution">
    <text evidence="2">The sequence shown here is derived from an EMBL/GenBank/DDBJ whole genome shotgun (WGS) entry which is preliminary data.</text>
</comment>
<name>A0A9X2VW09_9PSEU</name>
<dbReference type="AlphaFoldDB" id="A0A9X2VW09"/>
<organism evidence="2 3">
    <name type="scientific">Umezawaea endophytica</name>
    <dbReference type="NCBI Taxonomy" id="1654476"/>
    <lineage>
        <taxon>Bacteria</taxon>
        <taxon>Bacillati</taxon>
        <taxon>Actinomycetota</taxon>
        <taxon>Actinomycetes</taxon>
        <taxon>Pseudonocardiales</taxon>
        <taxon>Pseudonocardiaceae</taxon>
        <taxon>Umezawaea</taxon>
    </lineage>
</organism>
<dbReference type="Pfam" id="PF21806">
    <property type="entry name" value="DUF6879"/>
    <property type="match status" value="1"/>
</dbReference>
<accession>A0A9X2VW09</accession>
<evidence type="ECO:0000313" key="2">
    <source>
        <dbReference type="EMBL" id="MCS7483876.1"/>
    </source>
</evidence>
<dbReference type="EMBL" id="JANYMP010000038">
    <property type="protein sequence ID" value="MCS7483876.1"/>
    <property type="molecule type" value="Genomic_DNA"/>
</dbReference>
<gene>
    <name evidence="2" type="ORF">NZH93_44180</name>
</gene>
<reference evidence="2" key="1">
    <citation type="submission" date="2022-08" db="EMBL/GenBank/DDBJ databases">
        <authorList>
            <person name="Tistechok S."/>
            <person name="Samborskyy M."/>
            <person name="Roman I."/>
        </authorList>
    </citation>
    <scope>NUCLEOTIDE SEQUENCE</scope>
    <source>
        <strain evidence="2">DSM 103496</strain>
    </source>
</reference>
<keyword evidence="3" id="KW-1185">Reference proteome</keyword>
<evidence type="ECO:0000259" key="1">
    <source>
        <dbReference type="Pfam" id="PF21806"/>
    </source>
</evidence>
<dbReference type="RefSeq" id="WP_259629327.1">
    <property type="nucleotide sequence ID" value="NZ_JANYMP010000038.1"/>
</dbReference>
<dbReference type="Proteomes" id="UP001141259">
    <property type="component" value="Unassembled WGS sequence"/>
</dbReference>
<evidence type="ECO:0000313" key="3">
    <source>
        <dbReference type="Proteomes" id="UP001141259"/>
    </source>
</evidence>